<reference evidence="1" key="1">
    <citation type="submission" date="2021-05" db="EMBL/GenBank/DDBJ databases">
        <authorList>
            <person name="Pan Q."/>
            <person name="Jouanno E."/>
            <person name="Zahm M."/>
            <person name="Klopp C."/>
            <person name="Cabau C."/>
            <person name="Louis A."/>
            <person name="Berthelot C."/>
            <person name="Parey E."/>
            <person name="Roest Crollius H."/>
            <person name="Montfort J."/>
            <person name="Robinson-Rechavi M."/>
            <person name="Bouchez O."/>
            <person name="Lampietro C."/>
            <person name="Lopez Roques C."/>
            <person name="Donnadieu C."/>
            <person name="Postlethwait J."/>
            <person name="Bobe J."/>
            <person name="Dillon D."/>
            <person name="Chandos A."/>
            <person name="von Hippel F."/>
            <person name="Guiguen Y."/>
        </authorList>
    </citation>
    <scope>NUCLEOTIDE SEQUENCE</scope>
    <source>
        <strain evidence="1">YG-Jan2019</strain>
    </source>
</reference>
<evidence type="ECO:0000313" key="2">
    <source>
        <dbReference type="Proteomes" id="UP001157502"/>
    </source>
</evidence>
<dbReference type="EMBL" id="CM055736">
    <property type="protein sequence ID" value="KAJ8006988.1"/>
    <property type="molecule type" value="Genomic_DNA"/>
</dbReference>
<organism evidence="1 2">
    <name type="scientific">Dallia pectoralis</name>
    <name type="common">Alaska blackfish</name>
    <dbReference type="NCBI Taxonomy" id="75939"/>
    <lineage>
        <taxon>Eukaryota</taxon>
        <taxon>Metazoa</taxon>
        <taxon>Chordata</taxon>
        <taxon>Craniata</taxon>
        <taxon>Vertebrata</taxon>
        <taxon>Euteleostomi</taxon>
        <taxon>Actinopterygii</taxon>
        <taxon>Neopterygii</taxon>
        <taxon>Teleostei</taxon>
        <taxon>Protacanthopterygii</taxon>
        <taxon>Esociformes</taxon>
        <taxon>Umbridae</taxon>
        <taxon>Dallia</taxon>
    </lineage>
</organism>
<keyword evidence="2" id="KW-1185">Reference proteome</keyword>
<comment type="caution">
    <text evidence="1">The sequence shown here is derived from an EMBL/GenBank/DDBJ whole genome shotgun (WGS) entry which is preliminary data.</text>
</comment>
<accession>A0ACC2GTB4</accession>
<gene>
    <name evidence="1" type="ORF">DPEC_G00112910</name>
</gene>
<evidence type="ECO:0000313" key="1">
    <source>
        <dbReference type="EMBL" id="KAJ8006988.1"/>
    </source>
</evidence>
<protein>
    <submittedName>
        <fullName evidence="1">Uncharacterized protein</fullName>
    </submittedName>
</protein>
<proteinExistence type="predicted"/>
<name>A0ACC2GTB4_DALPE</name>
<sequence length="93" mass="10734">MRKLSSRRERASMEPLSTRDLELEGKFQMLRLDKEGQIFSHCVSIATTWRATANMTKLIETGRDGLENEKVTGKRKVPHEKMARMRGEEGKEV</sequence>
<dbReference type="Proteomes" id="UP001157502">
    <property type="component" value="Chromosome 9"/>
</dbReference>